<reference evidence="1" key="1">
    <citation type="submission" date="2023-05" db="EMBL/GenBank/DDBJ databases">
        <authorList>
            <person name="Stuckert A."/>
        </authorList>
    </citation>
    <scope>NUCLEOTIDE SEQUENCE</scope>
</reference>
<gene>
    <name evidence="1" type="ORF">SPARVUS_LOCUS1471494</name>
</gene>
<evidence type="ECO:0000313" key="2">
    <source>
        <dbReference type="Proteomes" id="UP001162483"/>
    </source>
</evidence>
<evidence type="ECO:0000313" key="1">
    <source>
        <dbReference type="EMBL" id="CAI9538698.1"/>
    </source>
</evidence>
<keyword evidence="2" id="KW-1185">Reference proteome</keyword>
<proteinExistence type="predicted"/>
<dbReference type="Proteomes" id="UP001162483">
    <property type="component" value="Unassembled WGS sequence"/>
</dbReference>
<protein>
    <submittedName>
        <fullName evidence="1">Uncharacterized protein</fullName>
    </submittedName>
</protein>
<organism evidence="1 2">
    <name type="scientific">Staurois parvus</name>
    <dbReference type="NCBI Taxonomy" id="386267"/>
    <lineage>
        <taxon>Eukaryota</taxon>
        <taxon>Metazoa</taxon>
        <taxon>Chordata</taxon>
        <taxon>Craniata</taxon>
        <taxon>Vertebrata</taxon>
        <taxon>Euteleostomi</taxon>
        <taxon>Amphibia</taxon>
        <taxon>Batrachia</taxon>
        <taxon>Anura</taxon>
        <taxon>Neobatrachia</taxon>
        <taxon>Ranoidea</taxon>
        <taxon>Ranidae</taxon>
        <taxon>Staurois</taxon>
    </lineage>
</organism>
<dbReference type="EMBL" id="CATNWA010000957">
    <property type="protein sequence ID" value="CAI9538698.1"/>
    <property type="molecule type" value="Genomic_DNA"/>
</dbReference>
<comment type="caution">
    <text evidence="1">The sequence shown here is derived from an EMBL/GenBank/DDBJ whole genome shotgun (WGS) entry which is preliminary data.</text>
</comment>
<name>A0ABN9ARQ3_9NEOB</name>
<accession>A0ABN9ARQ3</accession>
<sequence>MGVLRIDALRHVQHMTSSGTLMTLMKSRAERISSAYQCPSVLPISAA</sequence>